<dbReference type="AlphaFoldDB" id="A0A239ME63"/>
<dbReference type="OrthoDB" id="9342777at2"/>
<gene>
    <name evidence="2" type="ORF">SAMN05216252_123139</name>
</gene>
<evidence type="ECO:0000313" key="3">
    <source>
        <dbReference type="Proteomes" id="UP000198280"/>
    </source>
</evidence>
<dbReference type="EMBL" id="FZOF01000023">
    <property type="protein sequence ID" value="SNT40258.1"/>
    <property type="molecule type" value="Genomic_DNA"/>
</dbReference>
<name>A0A239ME63_9ACTN</name>
<keyword evidence="3" id="KW-1185">Reference proteome</keyword>
<evidence type="ECO:0000313" key="2">
    <source>
        <dbReference type="EMBL" id="SNT40258.1"/>
    </source>
</evidence>
<proteinExistence type="predicted"/>
<dbReference type="InterPro" id="IPR043857">
    <property type="entry name" value="DUF5819"/>
</dbReference>
<organism evidence="2 3">
    <name type="scientific">Actinacidiphila glaucinigra</name>
    <dbReference type="NCBI Taxonomy" id="235986"/>
    <lineage>
        <taxon>Bacteria</taxon>
        <taxon>Bacillati</taxon>
        <taxon>Actinomycetota</taxon>
        <taxon>Actinomycetes</taxon>
        <taxon>Kitasatosporales</taxon>
        <taxon>Streptomycetaceae</taxon>
        <taxon>Actinacidiphila</taxon>
    </lineage>
</organism>
<keyword evidence="1" id="KW-1133">Transmembrane helix</keyword>
<protein>
    <submittedName>
        <fullName evidence="2">Uncharacterized protein</fullName>
    </submittedName>
</protein>
<accession>A0A239ME63</accession>
<evidence type="ECO:0000256" key="1">
    <source>
        <dbReference type="SAM" id="Phobius"/>
    </source>
</evidence>
<keyword evidence="1" id="KW-0472">Membrane</keyword>
<keyword evidence="1" id="KW-0812">Transmembrane</keyword>
<sequence>MEPPEESGGPAAIGTLSQPARTVVALALAAAAVGVAVHLLMVFLHVAPSNTATKKHGELVGSYIYPEFEQNWKLFAPNPLQQNIHVWARAEVRKDEGGSEVTGWVDLTAMDIAAIRHNVAPSHTEQNQLRRAWSFYAASHGEKDKPIGVRGELSRQYLQRIVEDRFGPRLNGGDVVRLQVRSGTTPVAAPAWSPEKTDTRTTFQVLPWWSSDVADQVDEDEGGEDAS</sequence>
<feature type="transmembrane region" description="Helical" evidence="1">
    <location>
        <begin position="23"/>
        <end position="46"/>
    </location>
</feature>
<dbReference type="RefSeq" id="WP_089227549.1">
    <property type="nucleotide sequence ID" value="NZ_FZOF01000023.1"/>
</dbReference>
<reference evidence="2 3" key="1">
    <citation type="submission" date="2017-06" db="EMBL/GenBank/DDBJ databases">
        <authorList>
            <person name="Kim H.J."/>
            <person name="Triplett B.A."/>
        </authorList>
    </citation>
    <scope>NUCLEOTIDE SEQUENCE [LARGE SCALE GENOMIC DNA]</scope>
    <source>
        <strain evidence="2 3">CGMCC 4.1858</strain>
    </source>
</reference>
<dbReference type="Proteomes" id="UP000198280">
    <property type="component" value="Unassembled WGS sequence"/>
</dbReference>
<dbReference type="Pfam" id="PF19136">
    <property type="entry name" value="DUF5819"/>
    <property type="match status" value="1"/>
</dbReference>